<evidence type="ECO:0000256" key="3">
    <source>
        <dbReference type="ARBA" id="ARBA00022737"/>
    </source>
</evidence>
<comment type="subcellular location">
    <subcellularLocation>
        <location evidence="7">Cytoplasm</location>
        <location evidence="7">Nucleoid</location>
    </subcellularLocation>
</comment>
<dbReference type="SUPFAM" id="SSF89447">
    <property type="entry name" value="AbrB/MazE/MraZ-like"/>
    <property type="match status" value="1"/>
</dbReference>
<reference evidence="9 10" key="1">
    <citation type="submission" date="2015-11" db="EMBL/GenBank/DDBJ databases">
        <title>Genomic analysis of 38 Legionella species identifies large and diverse effector repertoires.</title>
        <authorList>
            <person name="Burstein D."/>
            <person name="Amaro F."/>
            <person name="Zusman T."/>
            <person name="Lifshitz Z."/>
            <person name="Cohen O."/>
            <person name="Gilbert J.A."/>
            <person name="Pupko T."/>
            <person name="Shuman H.A."/>
            <person name="Segal G."/>
        </authorList>
    </citation>
    <scope>NUCLEOTIDE SEQUENCE [LARGE SCALE GENOMIC DNA]</scope>
    <source>
        <strain evidence="9 10">Bercovier 4</strain>
    </source>
</reference>
<keyword evidence="4 7" id="KW-0805">Transcription regulation</keyword>
<evidence type="ECO:0000256" key="2">
    <source>
        <dbReference type="ARBA" id="ARBA00022490"/>
    </source>
</evidence>
<dbReference type="InterPro" id="IPR038619">
    <property type="entry name" value="MraZ_sf"/>
</dbReference>
<dbReference type="InterPro" id="IPR003444">
    <property type="entry name" value="MraZ"/>
</dbReference>
<dbReference type="HAMAP" id="MF_01008">
    <property type="entry name" value="MraZ"/>
    <property type="match status" value="1"/>
</dbReference>
<dbReference type="PATRIC" id="fig|454.4.peg.1914"/>
<evidence type="ECO:0000313" key="9">
    <source>
        <dbReference type="EMBL" id="KTD20519.1"/>
    </source>
</evidence>
<dbReference type="NCBIfam" id="TIGR00242">
    <property type="entry name" value="division/cell wall cluster transcriptional repressor MraZ"/>
    <property type="match status" value="1"/>
</dbReference>
<sequence length="152" mass="17505">MFRGINAITIDTKGRLAMPTRYRDALGEGERKSLVITIDTEETCLLLYPASQWQLIEDKLQKLPSFNATARRIQRLLIGHATDVELDANGRVLVPPVLREYAKLEKKVVMIGQGNKFEVWDEQLWQSRREQWLAEEASKKEGLPEELRDISL</sequence>
<comment type="caution">
    <text evidence="9">The sequence shown here is derived from an EMBL/GenBank/DDBJ whole genome shotgun (WGS) entry which is preliminary data.</text>
</comment>
<feature type="domain" description="SpoVT-AbrB" evidence="8">
    <location>
        <begin position="5"/>
        <end position="52"/>
    </location>
</feature>
<dbReference type="Proteomes" id="UP000054761">
    <property type="component" value="Unassembled WGS sequence"/>
</dbReference>
<evidence type="ECO:0000256" key="1">
    <source>
        <dbReference type="ARBA" id="ARBA00013860"/>
    </source>
</evidence>
<dbReference type="InterPro" id="IPR035642">
    <property type="entry name" value="MraZ_N"/>
</dbReference>
<dbReference type="EMBL" id="LNYH01000100">
    <property type="protein sequence ID" value="KTD20519.1"/>
    <property type="molecule type" value="Genomic_DNA"/>
</dbReference>
<dbReference type="InterPro" id="IPR007159">
    <property type="entry name" value="SpoVT-AbrB_dom"/>
</dbReference>
<dbReference type="GO" id="GO:2000143">
    <property type="term" value="P:negative regulation of DNA-templated transcription initiation"/>
    <property type="evidence" value="ECO:0007669"/>
    <property type="project" value="TreeGrafter"/>
</dbReference>
<dbReference type="GO" id="GO:0000976">
    <property type="term" value="F:transcription cis-regulatory region binding"/>
    <property type="evidence" value="ECO:0007669"/>
    <property type="project" value="TreeGrafter"/>
</dbReference>
<dbReference type="RefSeq" id="WP_058502101.1">
    <property type="nucleotide sequence ID" value="NZ_CAAAJA010000007.1"/>
</dbReference>
<dbReference type="GO" id="GO:0009295">
    <property type="term" value="C:nucleoid"/>
    <property type="evidence" value="ECO:0007669"/>
    <property type="project" value="UniProtKB-SubCell"/>
</dbReference>
<evidence type="ECO:0000256" key="7">
    <source>
        <dbReference type="HAMAP-Rule" id="MF_01008"/>
    </source>
</evidence>
<dbReference type="InterPro" id="IPR035644">
    <property type="entry name" value="MraZ_C"/>
</dbReference>
<evidence type="ECO:0000256" key="4">
    <source>
        <dbReference type="ARBA" id="ARBA00023015"/>
    </source>
</evidence>
<proteinExistence type="inferred from homology"/>
<keyword evidence="2 7" id="KW-0963">Cytoplasm</keyword>
<dbReference type="PROSITE" id="PS51740">
    <property type="entry name" value="SPOVT_ABRB"/>
    <property type="match status" value="2"/>
</dbReference>
<dbReference type="STRING" id="454.Lisr_1764"/>
<evidence type="ECO:0000256" key="6">
    <source>
        <dbReference type="ARBA" id="ARBA00023163"/>
    </source>
</evidence>
<accession>A0A0W0VKB0</accession>
<dbReference type="InterPro" id="IPR020603">
    <property type="entry name" value="MraZ_dom"/>
</dbReference>
<keyword evidence="5 7" id="KW-0238">DNA-binding</keyword>
<comment type="similarity">
    <text evidence="7">Belongs to the MraZ family.</text>
</comment>
<dbReference type="AlphaFoldDB" id="A0A0W0VKB0"/>
<dbReference type="GO" id="GO:0005737">
    <property type="term" value="C:cytoplasm"/>
    <property type="evidence" value="ECO:0007669"/>
    <property type="project" value="UniProtKB-UniRule"/>
</dbReference>
<evidence type="ECO:0000256" key="5">
    <source>
        <dbReference type="ARBA" id="ARBA00023125"/>
    </source>
</evidence>
<dbReference type="CDD" id="cd16320">
    <property type="entry name" value="MraZ_N"/>
    <property type="match status" value="1"/>
</dbReference>
<comment type="subunit">
    <text evidence="7">Forms oligomers.</text>
</comment>
<organism evidence="9 10">
    <name type="scientific">Legionella israelensis</name>
    <dbReference type="NCBI Taxonomy" id="454"/>
    <lineage>
        <taxon>Bacteria</taxon>
        <taxon>Pseudomonadati</taxon>
        <taxon>Pseudomonadota</taxon>
        <taxon>Gammaproteobacteria</taxon>
        <taxon>Legionellales</taxon>
        <taxon>Legionellaceae</taxon>
        <taxon>Legionella</taxon>
    </lineage>
</organism>
<keyword evidence="10" id="KW-1185">Reference proteome</keyword>
<dbReference type="PANTHER" id="PTHR34701">
    <property type="entry name" value="TRANSCRIPTIONAL REGULATOR MRAZ"/>
    <property type="match status" value="1"/>
</dbReference>
<dbReference type="OrthoDB" id="9807753at2"/>
<dbReference type="InterPro" id="IPR037914">
    <property type="entry name" value="SpoVT-AbrB_sf"/>
</dbReference>
<dbReference type="Gene3D" id="3.40.1550.20">
    <property type="entry name" value="Transcriptional regulator MraZ domain"/>
    <property type="match status" value="1"/>
</dbReference>
<dbReference type="GO" id="GO:0003700">
    <property type="term" value="F:DNA-binding transcription factor activity"/>
    <property type="evidence" value="ECO:0007669"/>
    <property type="project" value="UniProtKB-UniRule"/>
</dbReference>
<name>A0A0W0VKB0_9GAMM</name>
<dbReference type="CDD" id="cd16321">
    <property type="entry name" value="MraZ_C"/>
    <property type="match status" value="1"/>
</dbReference>
<dbReference type="PANTHER" id="PTHR34701:SF1">
    <property type="entry name" value="TRANSCRIPTIONAL REGULATOR MRAZ"/>
    <property type="match status" value="1"/>
</dbReference>
<evidence type="ECO:0000313" key="10">
    <source>
        <dbReference type="Proteomes" id="UP000054761"/>
    </source>
</evidence>
<gene>
    <name evidence="7" type="primary">mraZ</name>
    <name evidence="9" type="ORF">Lisr_1764</name>
</gene>
<feature type="domain" description="SpoVT-AbrB" evidence="8">
    <location>
        <begin position="81"/>
        <end position="124"/>
    </location>
</feature>
<dbReference type="Pfam" id="PF02381">
    <property type="entry name" value="MraZ"/>
    <property type="match status" value="2"/>
</dbReference>
<keyword evidence="3" id="KW-0677">Repeat</keyword>
<keyword evidence="6 7" id="KW-0804">Transcription</keyword>
<evidence type="ECO:0000259" key="8">
    <source>
        <dbReference type="PROSITE" id="PS51740"/>
    </source>
</evidence>
<protein>
    <recommendedName>
        <fullName evidence="1 7">Transcriptional regulator MraZ</fullName>
    </recommendedName>
</protein>